<evidence type="ECO:0000313" key="3">
    <source>
        <dbReference type="EMBL" id="EGG24710.1"/>
    </source>
</evidence>
<dbReference type="EMBL" id="GL883006">
    <property type="protein sequence ID" value="EGG24710.1"/>
    <property type="molecule type" value="Genomic_DNA"/>
</dbReference>
<name>F4PG76_CACFS</name>
<dbReference type="RefSeq" id="XP_004362561.1">
    <property type="nucleotide sequence ID" value="XM_004362504.1"/>
</dbReference>
<feature type="region of interest" description="Disordered" evidence="1">
    <location>
        <begin position="283"/>
        <end position="303"/>
    </location>
</feature>
<keyword evidence="2" id="KW-0732">Signal</keyword>
<sequence length="323" mass="35008">MNKSLLFISSIVLFCQFFTSCNAQTGTVNSVQLIGNVLTFTGSFNYNGLAPYVALNSTEQSNGIVCPIIRYTDLIVECYIPTANYQLGSINILFRIGGPVEYKTVFNIPTSTPYRINNYTVTDDTIQLNGFYGQINPSIITINGTACNITMYHSSIITCRSTIFPFLPNGENYPISIKGLYYSYELITDIIADLDPLNIKLNSVNVSSSQQVVLNGMFGNYSKSITVNIGGTDKVCSIKSNTTKTIVCTLPSSIPTGTYVLSFTSASYTSVIDVYFPTYDPAANTSSSSDPTTTGNTTGSASSTSTFTSFILIFILLSFSALL</sequence>
<feature type="signal peptide" evidence="2">
    <location>
        <begin position="1"/>
        <end position="23"/>
    </location>
</feature>
<evidence type="ECO:0008006" key="5">
    <source>
        <dbReference type="Google" id="ProtNLM"/>
    </source>
</evidence>
<protein>
    <recommendedName>
        <fullName evidence="5">IPT/TIG domain-containing protein</fullName>
    </recommendedName>
</protein>
<proteinExistence type="predicted"/>
<dbReference type="KEGG" id="dfa:DFA_02954"/>
<feature type="chain" id="PRO_5003315181" description="IPT/TIG domain-containing protein" evidence="2">
    <location>
        <begin position="24"/>
        <end position="323"/>
    </location>
</feature>
<dbReference type="AlphaFoldDB" id="F4PG76"/>
<organism evidence="3 4">
    <name type="scientific">Cavenderia fasciculata</name>
    <name type="common">Slime mold</name>
    <name type="synonym">Dictyostelium fasciculatum</name>
    <dbReference type="NCBI Taxonomy" id="261658"/>
    <lineage>
        <taxon>Eukaryota</taxon>
        <taxon>Amoebozoa</taxon>
        <taxon>Evosea</taxon>
        <taxon>Eumycetozoa</taxon>
        <taxon>Dictyostelia</taxon>
        <taxon>Acytosteliales</taxon>
        <taxon>Cavenderiaceae</taxon>
        <taxon>Cavenderia</taxon>
    </lineage>
</organism>
<keyword evidence="4" id="KW-1185">Reference proteome</keyword>
<reference evidence="4" key="1">
    <citation type="journal article" date="2011" name="Genome Res.">
        <title>Phylogeny-wide analysis of social amoeba genomes highlights ancient origins for complex intercellular communication.</title>
        <authorList>
            <person name="Heidel A.J."/>
            <person name="Lawal H.M."/>
            <person name="Felder M."/>
            <person name="Schilde C."/>
            <person name="Helps N.R."/>
            <person name="Tunggal B."/>
            <person name="Rivero F."/>
            <person name="John U."/>
            <person name="Schleicher M."/>
            <person name="Eichinger L."/>
            <person name="Platzer M."/>
            <person name="Noegel A.A."/>
            <person name="Schaap P."/>
            <person name="Gloeckner G."/>
        </authorList>
    </citation>
    <scope>NUCLEOTIDE SEQUENCE [LARGE SCALE GENOMIC DNA]</scope>
    <source>
        <strain evidence="4">SH3</strain>
    </source>
</reference>
<dbReference type="Gene3D" id="2.60.40.10">
    <property type="entry name" value="Immunoglobulins"/>
    <property type="match status" value="1"/>
</dbReference>
<dbReference type="PROSITE" id="PS51257">
    <property type="entry name" value="PROKAR_LIPOPROTEIN"/>
    <property type="match status" value="1"/>
</dbReference>
<dbReference type="Proteomes" id="UP000007797">
    <property type="component" value="Unassembled WGS sequence"/>
</dbReference>
<accession>F4PG76</accession>
<dbReference type="GeneID" id="14877154"/>
<dbReference type="InterPro" id="IPR013783">
    <property type="entry name" value="Ig-like_fold"/>
</dbReference>
<evidence type="ECO:0000256" key="2">
    <source>
        <dbReference type="SAM" id="SignalP"/>
    </source>
</evidence>
<evidence type="ECO:0000313" key="4">
    <source>
        <dbReference type="Proteomes" id="UP000007797"/>
    </source>
</evidence>
<gene>
    <name evidence="3" type="ORF">DFA_02954</name>
</gene>
<evidence type="ECO:0000256" key="1">
    <source>
        <dbReference type="SAM" id="MobiDB-lite"/>
    </source>
</evidence>